<feature type="compositionally biased region" description="Gly residues" evidence="1">
    <location>
        <begin position="103"/>
        <end position="113"/>
    </location>
</feature>
<name>A0A075H4T4_9EURY</name>
<organism evidence="2">
    <name type="scientific">uncultured marine group II/III euryarchaeote KM3_44_G05</name>
    <dbReference type="NCBI Taxonomy" id="1456448"/>
    <lineage>
        <taxon>Archaea</taxon>
        <taxon>Methanobacteriati</taxon>
        <taxon>Methanobacteriota</taxon>
        <taxon>environmental samples</taxon>
    </lineage>
</organism>
<feature type="region of interest" description="Disordered" evidence="1">
    <location>
        <begin position="99"/>
        <end position="126"/>
    </location>
</feature>
<sequence>MLDFPPTPFPPLRIHLTGETVLAVGVDGELVHLDPQTLLPASEGAKPFPSTIQHSVVAAGKFIGTWTEYELQIARMAAISFSEPFQDGVSRSELRVAMRGGDGRSGANGGGSGEVTKTAASDSREANKMELGDVAGAEWSHSLEGEPLCIATDGERIAFCIYGRGIYCTDTNSTEFWRQPVVEWLDLNHLPDGSHILSMSSAPDPNDSKVERIWLWSLGGGWAYYSWENGDLLAQGALDTEFAIEAAWSNGFGEWLISSPPHAIARWKFGGEVEVGTVNGPINSARWENDGWSMAGWRENLRWDKVGLTSEPRKEIGMAFYDHPKRGTLVLDNTGKWSKFSTS</sequence>
<dbReference type="AlphaFoldDB" id="A0A075H4T4"/>
<dbReference type="EMBL" id="KF900884">
    <property type="protein sequence ID" value="AIF10185.1"/>
    <property type="molecule type" value="Genomic_DNA"/>
</dbReference>
<evidence type="ECO:0000256" key="1">
    <source>
        <dbReference type="SAM" id="MobiDB-lite"/>
    </source>
</evidence>
<protein>
    <submittedName>
        <fullName evidence="2">Uncharacterized protein</fullName>
    </submittedName>
</protein>
<reference evidence="2" key="1">
    <citation type="journal article" date="2014" name="Genome Biol. Evol.">
        <title>Pangenome evidence for extensive interdomain horizontal transfer affecting lineage core and shell genes in uncultured planktonic thaumarchaeota and euryarchaeota.</title>
        <authorList>
            <person name="Deschamps P."/>
            <person name="Zivanovic Y."/>
            <person name="Moreira D."/>
            <person name="Rodriguez-Valera F."/>
            <person name="Lopez-Garcia P."/>
        </authorList>
    </citation>
    <scope>NUCLEOTIDE SEQUENCE</scope>
</reference>
<proteinExistence type="predicted"/>
<accession>A0A075H4T4</accession>
<evidence type="ECO:0000313" key="2">
    <source>
        <dbReference type="EMBL" id="AIF10185.1"/>
    </source>
</evidence>